<dbReference type="CDD" id="cd13905">
    <property type="entry name" value="CuRO_3_tcLLC2_insect_like"/>
    <property type="match status" value="1"/>
</dbReference>
<dbReference type="InterPro" id="IPR045087">
    <property type="entry name" value="Cu-oxidase_fam"/>
</dbReference>
<dbReference type="FunFam" id="2.60.40.420:FF:000031">
    <property type="entry name" value="Laccase-2 isoform A"/>
    <property type="match status" value="1"/>
</dbReference>
<keyword evidence="2" id="KW-0479">Metal-binding</keyword>
<evidence type="ECO:0000259" key="8">
    <source>
        <dbReference type="Pfam" id="PF07732"/>
    </source>
</evidence>
<dbReference type="GO" id="GO:0006826">
    <property type="term" value="P:iron ion transport"/>
    <property type="evidence" value="ECO:0007669"/>
    <property type="project" value="TreeGrafter"/>
</dbReference>
<dbReference type="Pfam" id="PF07732">
    <property type="entry name" value="Cu-oxidase_3"/>
    <property type="match status" value="1"/>
</dbReference>
<dbReference type="STRING" id="10195.A0A3M7RQG0"/>
<dbReference type="AlphaFoldDB" id="A0A3M7RQG0"/>
<feature type="domain" description="Plastocyanin-like" evidence="8">
    <location>
        <begin position="74"/>
        <end position="185"/>
    </location>
</feature>
<gene>
    <name evidence="9" type="ORF">BpHYR1_035617</name>
</gene>
<dbReference type="FunFam" id="2.60.40.420:FF:000045">
    <property type="entry name" value="Laccase 2"/>
    <property type="match status" value="1"/>
</dbReference>
<keyword evidence="4" id="KW-0186">Copper</keyword>
<dbReference type="GO" id="GO:0005886">
    <property type="term" value="C:plasma membrane"/>
    <property type="evidence" value="ECO:0007669"/>
    <property type="project" value="TreeGrafter"/>
</dbReference>
<reference evidence="9 10" key="1">
    <citation type="journal article" date="2018" name="Sci. Rep.">
        <title>Genomic signatures of local adaptation to the degree of environmental predictability in rotifers.</title>
        <authorList>
            <person name="Franch-Gras L."/>
            <person name="Hahn C."/>
            <person name="Garcia-Roger E.M."/>
            <person name="Carmona M.J."/>
            <person name="Serra M."/>
            <person name="Gomez A."/>
        </authorList>
    </citation>
    <scope>NUCLEOTIDE SEQUENCE [LARGE SCALE GENOMIC DNA]</scope>
    <source>
        <strain evidence="9">HYR1</strain>
    </source>
</reference>
<evidence type="ECO:0000313" key="9">
    <source>
        <dbReference type="EMBL" id="RNA25575.1"/>
    </source>
</evidence>
<proteinExistence type="inferred from homology"/>
<feature type="signal peptide" evidence="5">
    <location>
        <begin position="1"/>
        <end position="20"/>
    </location>
</feature>
<comment type="similarity">
    <text evidence="1">Belongs to the multicopper oxidase family.</text>
</comment>
<evidence type="ECO:0000256" key="4">
    <source>
        <dbReference type="ARBA" id="ARBA00023008"/>
    </source>
</evidence>
<comment type="caution">
    <text evidence="9">The sequence shown here is derived from an EMBL/GenBank/DDBJ whole genome shotgun (WGS) entry which is preliminary data.</text>
</comment>
<dbReference type="Pfam" id="PF07731">
    <property type="entry name" value="Cu-oxidase_2"/>
    <property type="match status" value="1"/>
</dbReference>
<sequence length="637" mass="73510">MLFLLVFLFLICVNISHVVSSHYKTYKDHPCIRSCNDRTNSMICKYNWTIEWYTVLGKACLDCPSNMTNCYNEHCITANGVYRPVMVINRMLPGPSIIACKDDVIDIVLHNSLHLAEGTSIHWHGLHQRGSQFMDGVSMITQCPINSHSFFEYKFKASESGTHFYHAHSGLQRADGVFGPLIVREYDKDNVHLDKYDYDLIEHVISVNDWLNVTSIAKFSGHHHNDGNNKPDSILINGKGVLNKRGNGLEMPRAEFFIKSGKRYRFRLINAGILYCPIEFSIDGHRLIVIASDGKPLEPYNVESLIIYAGERYDFVLHANQIPGNYWIKAKGWADCTNNQVFQTAILKYEGNPNLKLEPDLSNLNYESASREGLQLNPWNKHINQTNHMNYKQINELKSYYDKEIDKFYEKIFDKNQTVKKFYLAMDFNKINNPEFYDEKLYSLEMIQNLNRLPLYTPQINNISMKMPSSEICNHINRSHSCLENQEYCSCIYTLEFDIGDIVEFVIVDEGFTFQSNHPMHLHGMSFAVLDIQKLNRSVSVDDVKKMDEDGKLKRNFDRPPVKDTITVPVGGYTVIRFLADNPGTWIYHCHLDFHSEVGMGLLIKIGNLGDLPREPNNWPKCGNFFYTDEPKAMFFT</sequence>
<dbReference type="SUPFAM" id="SSF49503">
    <property type="entry name" value="Cupredoxins"/>
    <property type="match status" value="3"/>
</dbReference>
<name>A0A3M7RQG0_BRAPC</name>
<evidence type="ECO:0000259" key="7">
    <source>
        <dbReference type="Pfam" id="PF07731"/>
    </source>
</evidence>
<dbReference type="GO" id="GO:0005507">
    <property type="term" value="F:copper ion binding"/>
    <property type="evidence" value="ECO:0007669"/>
    <property type="project" value="InterPro"/>
</dbReference>
<dbReference type="Proteomes" id="UP000276133">
    <property type="component" value="Unassembled WGS sequence"/>
</dbReference>
<dbReference type="InterPro" id="IPR002355">
    <property type="entry name" value="Cu_oxidase_Cu_BS"/>
</dbReference>
<dbReference type="PANTHER" id="PTHR11709:SF394">
    <property type="entry name" value="FI03373P-RELATED"/>
    <property type="match status" value="1"/>
</dbReference>
<dbReference type="EMBL" id="REGN01002896">
    <property type="protein sequence ID" value="RNA25575.1"/>
    <property type="molecule type" value="Genomic_DNA"/>
</dbReference>
<evidence type="ECO:0000256" key="2">
    <source>
        <dbReference type="ARBA" id="ARBA00022723"/>
    </source>
</evidence>
<accession>A0A3M7RQG0</accession>
<feature type="chain" id="PRO_5018273866" evidence="5">
    <location>
        <begin position="21"/>
        <end position="637"/>
    </location>
</feature>
<dbReference type="InterPro" id="IPR011707">
    <property type="entry name" value="Cu-oxidase-like_N"/>
</dbReference>
<organism evidence="9 10">
    <name type="scientific">Brachionus plicatilis</name>
    <name type="common">Marine rotifer</name>
    <name type="synonym">Brachionus muelleri</name>
    <dbReference type="NCBI Taxonomy" id="10195"/>
    <lineage>
        <taxon>Eukaryota</taxon>
        <taxon>Metazoa</taxon>
        <taxon>Spiralia</taxon>
        <taxon>Gnathifera</taxon>
        <taxon>Rotifera</taxon>
        <taxon>Eurotatoria</taxon>
        <taxon>Monogononta</taxon>
        <taxon>Pseudotrocha</taxon>
        <taxon>Ploima</taxon>
        <taxon>Brachionidae</taxon>
        <taxon>Brachionus</taxon>
    </lineage>
</organism>
<dbReference type="InterPro" id="IPR008972">
    <property type="entry name" value="Cupredoxin"/>
</dbReference>
<dbReference type="PANTHER" id="PTHR11709">
    <property type="entry name" value="MULTI-COPPER OXIDASE"/>
    <property type="match status" value="1"/>
</dbReference>
<keyword evidence="5" id="KW-0732">Signal</keyword>
<keyword evidence="3" id="KW-0560">Oxidoreductase</keyword>
<dbReference type="Pfam" id="PF00394">
    <property type="entry name" value="Cu-oxidase"/>
    <property type="match status" value="1"/>
</dbReference>
<protein>
    <submittedName>
        <fullName evidence="9">L-ascorbate oxidase isoform X2</fullName>
    </submittedName>
</protein>
<keyword evidence="10" id="KW-1185">Reference proteome</keyword>
<feature type="domain" description="Plastocyanin-like" evidence="6">
    <location>
        <begin position="203"/>
        <end position="352"/>
    </location>
</feature>
<evidence type="ECO:0000256" key="5">
    <source>
        <dbReference type="SAM" id="SignalP"/>
    </source>
</evidence>
<feature type="non-terminal residue" evidence="9">
    <location>
        <position position="637"/>
    </location>
</feature>
<evidence type="ECO:0000256" key="3">
    <source>
        <dbReference type="ARBA" id="ARBA00023002"/>
    </source>
</evidence>
<dbReference type="InterPro" id="IPR011706">
    <property type="entry name" value="Cu-oxidase_C"/>
</dbReference>
<evidence type="ECO:0000256" key="1">
    <source>
        <dbReference type="ARBA" id="ARBA00010609"/>
    </source>
</evidence>
<dbReference type="GO" id="GO:0016491">
    <property type="term" value="F:oxidoreductase activity"/>
    <property type="evidence" value="ECO:0007669"/>
    <property type="project" value="UniProtKB-KW"/>
</dbReference>
<dbReference type="InterPro" id="IPR001117">
    <property type="entry name" value="Cu-oxidase_2nd"/>
</dbReference>
<dbReference type="CDD" id="cd13884">
    <property type="entry name" value="CuRO_2_tcLCC_insect_like"/>
    <property type="match status" value="1"/>
</dbReference>
<evidence type="ECO:0000313" key="10">
    <source>
        <dbReference type="Proteomes" id="UP000276133"/>
    </source>
</evidence>
<dbReference type="OrthoDB" id="2121828at2759"/>
<evidence type="ECO:0000259" key="6">
    <source>
        <dbReference type="Pfam" id="PF00394"/>
    </source>
</evidence>
<dbReference type="CDD" id="cd13858">
    <property type="entry name" value="CuRO_1_tcLCC2_insect_like"/>
    <property type="match status" value="1"/>
</dbReference>
<dbReference type="PROSITE" id="PS00080">
    <property type="entry name" value="MULTICOPPER_OXIDASE2"/>
    <property type="match status" value="1"/>
</dbReference>
<dbReference type="Gene3D" id="2.60.40.420">
    <property type="entry name" value="Cupredoxins - blue copper proteins"/>
    <property type="match status" value="3"/>
</dbReference>
<feature type="domain" description="Plastocyanin-like" evidence="7">
    <location>
        <begin position="461"/>
        <end position="603"/>
    </location>
</feature>